<evidence type="ECO:0000313" key="2">
    <source>
        <dbReference type="Proteomes" id="UP000186922"/>
    </source>
</evidence>
<evidence type="ECO:0000313" key="1">
    <source>
        <dbReference type="EMBL" id="GAV09898.1"/>
    </source>
</evidence>
<protein>
    <submittedName>
        <fullName evidence="1">Uncharacterized protein</fullName>
    </submittedName>
</protein>
<dbReference type="AlphaFoldDB" id="A0A1D1WAZ8"/>
<accession>A0A1D1WAZ8</accession>
<organism evidence="1 2">
    <name type="scientific">Ramazzottius varieornatus</name>
    <name type="common">Water bear</name>
    <name type="synonym">Tardigrade</name>
    <dbReference type="NCBI Taxonomy" id="947166"/>
    <lineage>
        <taxon>Eukaryota</taxon>
        <taxon>Metazoa</taxon>
        <taxon>Ecdysozoa</taxon>
        <taxon>Tardigrada</taxon>
        <taxon>Eutardigrada</taxon>
        <taxon>Parachela</taxon>
        <taxon>Hypsibioidea</taxon>
        <taxon>Ramazzottiidae</taxon>
        <taxon>Ramazzottius</taxon>
    </lineage>
</organism>
<sequence>MRLDAVMLTHELLQIPSATEVTMYRVSIVGIDWTHEPFICPSPNRRTPYRLFVEGPERLQFRAAPPHEDQSPRDELHEYEFSQEMTRLGDKYSVPMTDDELLDLDVSLDFYFGDMKFDDTYPELGETVNKILTKYDLLLCQTMHDEGHPLLTVKDLRMFRPLTVRLLASILLYH</sequence>
<comment type="caution">
    <text evidence="1">The sequence shown here is derived from an EMBL/GenBank/DDBJ whole genome shotgun (WGS) entry which is preliminary data.</text>
</comment>
<reference evidence="1 2" key="1">
    <citation type="journal article" date="2016" name="Nat. Commun.">
        <title>Extremotolerant tardigrade genome and improved radiotolerance of human cultured cells by tardigrade-unique protein.</title>
        <authorList>
            <person name="Hashimoto T."/>
            <person name="Horikawa D.D."/>
            <person name="Saito Y."/>
            <person name="Kuwahara H."/>
            <person name="Kozuka-Hata H."/>
            <person name="Shin-I T."/>
            <person name="Minakuchi Y."/>
            <person name="Ohishi K."/>
            <person name="Motoyama A."/>
            <person name="Aizu T."/>
            <person name="Enomoto A."/>
            <person name="Kondo K."/>
            <person name="Tanaka S."/>
            <person name="Hara Y."/>
            <person name="Koshikawa S."/>
            <person name="Sagara H."/>
            <person name="Miura T."/>
            <person name="Yokobori S."/>
            <person name="Miyagawa K."/>
            <person name="Suzuki Y."/>
            <person name="Kubo T."/>
            <person name="Oyama M."/>
            <person name="Kohara Y."/>
            <person name="Fujiyama A."/>
            <person name="Arakawa K."/>
            <person name="Katayama T."/>
            <person name="Toyoda A."/>
            <person name="Kunieda T."/>
        </authorList>
    </citation>
    <scope>NUCLEOTIDE SEQUENCE [LARGE SCALE GENOMIC DNA]</scope>
    <source>
        <strain evidence="1 2">YOKOZUNA-1</strain>
    </source>
</reference>
<dbReference type="Proteomes" id="UP000186922">
    <property type="component" value="Unassembled WGS sequence"/>
</dbReference>
<proteinExistence type="predicted"/>
<name>A0A1D1WAZ8_RAMVA</name>
<dbReference type="EMBL" id="BDGG01000046">
    <property type="protein sequence ID" value="GAV09898.1"/>
    <property type="molecule type" value="Genomic_DNA"/>
</dbReference>
<gene>
    <name evidence="1" type="primary">RvY_19366-1</name>
    <name evidence="1" type="synonym">RvY_19366.1</name>
    <name evidence="1" type="ORF">RvY_19366</name>
</gene>
<keyword evidence="2" id="KW-1185">Reference proteome</keyword>